<keyword evidence="7 17" id="KW-1133">Transmembrane helix</keyword>
<evidence type="ECO:0000313" key="21">
    <source>
        <dbReference type="RefSeq" id="XP_022105812.1"/>
    </source>
</evidence>
<protein>
    <submittedName>
        <fullName evidence="21">Niemann-Pick C1 protein-like</fullName>
    </submittedName>
</protein>
<dbReference type="RefSeq" id="XP_022105812.1">
    <property type="nucleotide sequence ID" value="XM_022250120.1"/>
</dbReference>
<feature type="transmembrane region" description="Helical" evidence="17">
    <location>
        <begin position="390"/>
        <end position="412"/>
    </location>
</feature>
<dbReference type="Pfam" id="PF22314">
    <property type="entry name" value="NPC1_MLD"/>
    <property type="match status" value="1"/>
</dbReference>
<feature type="transmembrane region" description="Helical" evidence="17">
    <location>
        <begin position="872"/>
        <end position="897"/>
    </location>
</feature>
<dbReference type="GO" id="GO:0012505">
    <property type="term" value="C:endomembrane system"/>
    <property type="evidence" value="ECO:0007669"/>
    <property type="project" value="UniProtKB-SubCell"/>
</dbReference>
<feature type="signal peptide" evidence="18">
    <location>
        <begin position="1"/>
        <end position="20"/>
    </location>
</feature>
<dbReference type="GO" id="GO:0030301">
    <property type="term" value="P:cholesterol transport"/>
    <property type="evidence" value="ECO:0007669"/>
    <property type="project" value="UniProtKB-ARBA"/>
</dbReference>
<organism evidence="20 21">
    <name type="scientific">Acanthaster planci</name>
    <name type="common">Crown-of-thorns starfish</name>
    <dbReference type="NCBI Taxonomy" id="133434"/>
    <lineage>
        <taxon>Eukaryota</taxon>
        <taxon>Metazoa</taxon>
        <taxon>Echinodermata</taxon>
        <taxon>Eleutherozoa</taxon>
        <taxon>Asterozoa</taxon>
        <taxon>Asteroidea</taxon>
        <taxon>Valvatacea</taxon>
        <taxon>Valvatida</taxon>
        <taxon>Acanthasteridae</taxon>
        <taxon>Acanthaster</taxon>
    </lineage>
</organism>
<feature type="transmembrane region" description="Helical" evidence="17">
    <location>
        <begin position="665"/>
        <end position="688"/>
    </location>
</feature>
<evidence type="ECO:0000256" key="18">
    <source>
        <dbReference type="SAM" id="SignalP"/>
    </source>
</evidence>
<evidence type="ECO:0000256" key="15">
    <source>
        <dbReference type="ARBA" id="ARBA00034049"/>
    </source>
</evidence>
<keyword evidence="8" id="KW-0445">Lipid transport</keyword>
<dbReference type="Pfam" id="PF16414">
    <property type="entry name" value="NPC1_N"/>
    <property type="match status" value="1"/>
</dbReference>
<evidence type="ECO:0000256" key="7">
    <source>
        <dbReference type="ARBA" id="ARBA00022989"/>
    </source>
</evidence>
<dbReference type="InterPro" id="IPR004765">
    <property type="entry name" value="NPC1-like"/>
</dbReference>
<keyword evidence="4" id="KW-0153">Cholesterol metabolism</keyword>
<keyword evidence="11" id="KW-1015">Disulfide bond</keyword>
<evidence type="ECO:0000256" key="9">
    <source>
        <dbReference type="ARBA" id="ARBA00023098"/>
    </source>
</evidence>
<reference evidence="21" key="1">
    <citation type="submission" date="2025-08" db="UniProtKB">
        <authorList>
            <consortium name="RefSeq"/>
        </authorList>
    </citation>
    <scope>IDENTIFICATION</scope>
</reference>
<dbReference type="Pfam" id="PF12349">
    <property type="entry name" value="Sterol-sensing"/>
    <property type="match status" value="1"/>
</dbReference>
<feature type="transmembrane region" description="Helical" evidence="17">
    <location>
        <begin position="729"/>
        <end position="751"/>
    </location>
</feature>
<comment type="subcellular location">
    <subcellularLocation>
        <location evidence="1">Endomembrane system</location>
        <topology evidence="1">Multi-pass membrane protein</topology>
    </subcellularLocation>
</comment>
<feature type="chain" id="PRO_5034999763" evidence="18">
    <location>
        <begin position="21"/>
        <end position="1364"/>
    </location>
</feature>
<feature type="domain" description="SSD" evidence="19">
    <location>
        <begin position="664"/>
        <end position="830"/>
    </location>
</feature>
<dbReference type="InterPro" id="IPR053958">
    <property type="entry name" value="HMGCR/SNAP/NPC1-like_SSD"/>
</dbReference>
<dbReference type="PROSITE" id="PS50156">
    <property type="entry name" value="SSD"/>
    <property type="match status" value="1"/>
</dbReference>
<evidence type="ECO:0000256" key="1">
    <source>
        <dbReference type="ARBA" id="ARBA00004127"/>
    </source>
</evidence>
<dbReference type="GO" id="GO:0008203">
    <property type="term" value="P:cholesterol metabolic process"/>
    <property type="evidence" value="ECO:0007669"/>
    <property type="project" value="UniProtKB-KW"/>
</dbReference>
<dbReference type="InterPro" id="IPR000731">
    <property type="entry name" value="SSD"/>
</dbReference>
<keyword evidence="9" id="KW-0443">Lipid metabolism</keyword>
<evidence type="ECO:0000256" key="16">
    <source>
        <dbReference type="SAM" id="MobiDB-lite"/>
    </source>
</evidence>
<evidence type="ECO:0000256" key="13">
    <source>
        <dbReference type="ARBA" id="ARBA00023180"/>
    </source>
</evidence>
<name>A0A8B7ZL85_ACAPL</name>
<dbReference type="FunFam" id="1.20.1640.10:FF:000010">
    <property type="entry name" value="NPC intracellular cholesterol transporter 1"/>
    <property type="match status" value="1"/>
</dbReference>
<keyword evidence="20" id="KW-1185">Reference proteome</keyword>
<keyword evidence="13" id="KW-0325">Glycoprotein</keyword>
<dbReference type="GO" id="GO:0005319">
    <property type="term" value="F:lipid transporter activity"/>
    <property type="evidence" value="ECO:0007669"/>
    <property type="project" value="InterPro"/>
</dbReference>
<proteinExistence type="inferred from homology"/>
<dbReference type="InterPro" id="IPR053956">
    <property type="entry name" value="NPC1_MLD"/>
</dbReference>
<comment type="similarity">
    <text evidence="2">Belongs to the patched family.</text>
</comment>
<feature type="transmembrane region" description="Helical" evidence="17">
    <location>
        <begin position="805"/>
        <end position="830"/>
    </location>
</feature>
<keyword evidence="14" id="KW-0753">Steroid metabolism</keyword>
<evidence type="ECO:0000256" key="3">
    <source>
        <dbReference type="ARBA" id="ARBA00022448"/>
    </source>
</evidence>
<dbReference type="GO" id="GO:0005886">
    <property type="term" value="C:plasma membrane"/>
    <property type="evidence" value="ECO:0007669"/>
    <property type="project" value="TreeGrafter"/>
</dbReference>
<comment type="catalytic activity">
    <reaction evidence="15">
        <text>cholesterol(in) = cholesterol(out)</text>
        <dbReference type="Rhea" id="RHEA:39747"/>
        <dbReference type="ChEBI" id="CHEBI:16113"/>
    </reaction>
</comment>
<feature type="transmembrane region" description="Helical" evidence="17">
    <location>
        <begin position="306"/>
        <end position="331"/>
    </location>
</feature>
<keyword evidence="10 17" id="KW-0472">Membrane</keyword>
<keyword evidence="3" id="KW-0813">Transport</keyword>
<feature type="transmembrane region" description="Helical" evidence="17">
    <location>
        <begin position="1174"/>
        <end position="1195"/>
    </location>
</feature>
<dbReference type="Gene3D" id="1.20.1640.10">
    <property type="entry name" value="Multidrug efflux transporter AcrB transmembrane domain"/>
    <property type="match status" value="2"/>
</dbReference>
<evidence type="ECO:0000259" key="19">
    <source>
        <dbReference type="PROSITE" id="PS50156"/>
    </source>
</evidence>
<dbReference type="GO" id="GO:0030299">
    <property type="term" value="P:intestinal cholesterol absorption"/>
    <property type="evidence" value="ECO:0007669"/>
    <property type="project" value="TreeGrafter"/>
</dbReference>
<feature type="region of interest" description="Disordered" evidence="16">
    <location>
        <begin position="1319"/>
        <end position="1364"/>
    </location>
</feature>
<evidence type="ECO:0000313" key="20">
    <source>
        <dbReference type="Proteomes" id="UP000694845"/>
    </source>
</evidence>
<keyword evidence="5 17" id="KW-0812">Transmembrane</keyword>
<sequence length="1364" mass="152247">MERRLFLVTLLMSVTVFVQASDAIHKKGYCIMYGQCGYRDIPEHKLNCFYNKPAPELDDPEALEILHELCPHLVKNKTLACCDLNQLKTFLTQTSQARQMMSRCPSCQRNFLNLYCAMTCDPSNSLFVDVTSIKPGVFKQEANGINELEAVESPLDEEVQAGLEDNKLTYKTNDSILSIDYHVQDDFVDGMYNSCENVNFPSSNSKIFSLLCGQSASTCTPQKLLDFMGSTDNGQTPFTINFIIDGGNKSAPLPMEAFNTSVYPCNKKVDEYSEPCSCQDCIPSCPPIPPTTINNPPLTIFGMDGILFILICSYGVFVVIFILFVIITWLIQRRRHVTHYNELRINGEVSAVSQHQVSEKDVGCRERVGATFHRKLSAVFQWWGTICARYPVPVILLGLLVVGGLSSGIAFLKVTTDPVELWSPPESRSREEKSYFDENFGPFYRTEQVIITAPSYNVTYFLPYGLGKANLSYGPVLNKDVLIQVLDLQEQITSLTAYYEKENRTVGLEDICFKPESPTNTNCTILSVLNYWQNDLEKLNSSIKDEFFTYADYHTHFLACTAAPASVDDGTKQHYPCLGTFGGPIFPWTVLGNYDGLFYNNATSLSLTFPVNNYKTGDPRLEPALLWEKAFLEFMKNYSNPNLTIAYQAERSIEDEIERESFSEVFTIAGSYLLMFGYVAIVLGKFPYNIKRLFIDSKIILGLCGVLIVLGSVSSSIGLLGFLQVPATLIVMEVVPFLVLAVGVDNIFILVQKYQRDVRFPAEEKYQQIGRVLGEVAPSMLLSSLSESVAFFLGALSIMPAVKAFSLYAAVAVLIDFLLQITCFVALLSIDAGREEKNRLDVLCCVKLKSAGKSHKHSGVLHQLFEKFYAPFLMFTPIRVLVVMVFAFMAFMSGFLITEVKIGLDQKLSMPHDSYMLAYFGNLSSHFNSGPPVYFVIRDGFNYTSEESQNKICGGSGCNADSLTSQIYIESQISNASYIAVPASSWIDDFFSWLAPSKVGFPCCMYYKDNGTFCPSTGPRENCVPCRSSAHQFARPTSEEFEKFLPFFLEDDPGFKCSKGGHAAYGSGVKFTDKTKKQVKASYFQSYHTVLRNSDDFTNALIHSRQAAANITKMMNGPDTDPKFDVYPYSVFYVFYEQYITMAHDSAISLSIVLGAIFVITFVLLGFDLFSAFIVALTIAMITIDLLGLMVLWNIDLNAVSLVNLIMSVGISVEFCSHIVRAFAISTKENRRERAKDALTHMGSSVLSGITFTKICGIFVLAFSKSQLFEIFYFRMYLGIVIFGASHGLMFLPVLLSFVGPGINKAKLLEEQDRAPIIPPAEPKVFEPPPESQVNAPEVQVPRQNQADRTPLLPSADSQGYYYA</sequence>
<dbReference type="PANTHER" id="PTHR45727">
    <property type="entry name" value="NPC INTRACELLULAR CHOLESTEROL TRANSPORTER 1"/>
    <property type="match status" value="1"/>
</dbReference>
<dbReference type="OrthoDB" id="6510177at2759"/>
<evidence type="ECO:0000256" key="17">
    <source>
        <dbReference type="SAM" id="Phobius"/>
    </source>
</evidence>
<feature type="transmembrane region" description="Helical" evidence="17">
    <location>
        <begin position="1245"/>
        <end position="1264"/>
    </location>
</feature>
<feature type="transmembrane region" description="Helical" evidence="17">
    <location>
        <begin position="1276"/>
        <end position="1299"/>
    </location>
</feature>
<dbReference type="FunFam" id="1.20.1640.10:FF:000008">
    <property type="entry name" value="NPC intracellular cholesterol transporter 1"/>
    <property type="match status" value="1"/>
</dbReference>
<keyword evidence="6 18" id="KW-0732">Signal</keyword>
<dbReference type="PANTHER" id="PTHR45727:SF2">
    <property type="entry name" value="NPC INTRACELLULAR CHOLESTEROL TRANSPORTER 1"/>
    <property type="match status" value="1"/>
</dbReference>
<feature type="transmembrane region" description="Helical" evidence="17">
    <location>
        <begin position="700"/>
        <end position="723"/>
    </location>
</feature>
<dbReference type="Proteomes" id="UP000694845">
    <property type="component" value="Unplaced"/>
</dbReference>
<keyword evidence="12" id="KW-1207">Sterol metabolism</keyword>
<evidence type="ECO:0000256" key="5">
    <source>
        <dbReference type="ARBA" id="ARBA00022692"/>
    </source>
</evidence>
<feature type="transmembrane region" description="Helical" evidence="17">
    <location>
        <begin position="1201"/>
        <end position="1224"/>
    </location>
</feature>
<evidence type="ECO:0000256" key="8">
    <source>
        <dbReference type="ARBA" id="ARBA00023055"/>
    </source>
</evidence>
<feature type="transmembrane region" description="Helical" evidence="17">
    <location>
        <begin position="1147"/>
        <end position="1167"/>
    </location>
</feature>
<evidence type="ECO:0000256" key="11">
    <source>
        <dbReference type="ARBA" id="ARBA00023157"/>
    </source>
</evidence>
<accession>A0A8B7ZL85</accession>
<dbReference type="GO" id="GO:0015485">
    <property type="term" value="F:cholesterol binding"/>
    <property type="evidence" value="ECO:0007669"/>
    <property type="project" value="TreeGrafter"/>
</dbReference>
<dbReference type="GO" id="GO:0042632">
    <property type="term" value="P:cholesterol homeostasis"/>
    <property type="evidence" value="ECO:0007669"/>
    <property type="project" value="TreeGrafter"/>
</dbReference>
<gene>
    <name evidence="21" type="primary">LOC110987406</name>
</gene>
<dbReference type="OMA" id="WWFDVES"/>
<dbReference type="CTD" id="4864"/>
<evidence type="ECO:0000256" key="2">
    <source>
        <dbReference type="ARBA" id="ARBA00005585"/>
    </source>
</evidence>
<dbReference type="KEGG" id="aplc:110987406"/>
<feature type="compositionally biased region" description="Pro residues" evidence="16">
    <location>
        <begin position="1319"/>
        <end position="1331"/>
    </location>
</feature>
<dbReference type="NCBIfam" id="TIGR00917">
    <property type="entry name" value="2A060601"/>
    <property type="match status" value="1"/>
</dbReference>
<evidence type="ECO:0000256" key="6">
    <source>
        <dbReference type="ARBA" id="ARBA00022729"/>
    </source>
</evidence>
<evidence type="ECO:0000256" key="10">
    <source>
        <dbReference type="ARBA" id="ARBA00023136"/>
    </source>
</evidence>
<dbReference type="SUPFAM" id="SSF82866">
    <property type="entry name" value="Multidrug efflux transporter AcrB transmembrane domain"/>
    <property type="match status" value="2"/>
</dbReference>
<dbReference type="InterPro" id="IPR032190">
    <property type="entry name" value="NPC1_N"/>
</dbReference>
<dbReference type="GeneID" id="110987406"/>
<evidence type="ECO:0000256" key="4">
    <source>
        <dbReference type="ARBA" id="ARBA00022548"/>
    </source>
</evidence>
<evidence type="ECO:0000256" key="12">
    <source>
        <dbReference type="ARBA" id="ARBA00023166"/>
    </source>
</evidence>
<evidence type="ECO:0000256" key="14">
    <source>
        <dbReference type="ARBA" id="ARBA00023221"/>
    </source>
</evidence>